<accession>A0ABR1CHZ7</accession>
<feature type="chain" id="PRO_5046067219" description="DOMON domain protein" evidence="5">
    <location>
        <begin position="17"/>
        <end position="2263"/>
    </location>
</feature>
<keyword evidence="10" id="KW-1185">Reference proteome</keyword>
<comment type="caution">
    <text evidence="9">The sequence shown here is derived from an EMBL/GenBank/DDBJ whole genome shotgun (WGS) entry which is preliminary data.</text>
</comment>
<dbReference type="InterPro" id="IPR005018">
    <property type="entry name" value="DOMON_domain"/>
</dbReference>
<dbReference type="SMART" id="SM00181">
    <property type="entry name" value="EGF"/>
    <property type="match status" value="5"/>
</dbReference>
<feature type="region of interest" description="Disordered" evidence="3">
    <location>
        <begin position="1584"/>
        <end position="1611"/>
    </location>
</feature>
<dbReference type="InterPro" id="IPR000742">
    <property type="entry name" value="EGF"/>
</dbReference>
<dbReference type="PROSITE" id="PS00022">
    <property type="entry name" value="EGF_1"/>
    <property type="match status" value="2"/>
</dbReference>
<dbReference type="Pfam" id="PF03351">
    <property type="entry name" value="DOMON"/>
    <property type="match status" value="4"/>
</dbReference>
<dbReference type="InterPro" id="IPR036084">
    <property type="entry name" value="Ser_inhib-like_sf"/>
</dbReference>
<sequence length="2263" mass="249944">MPWWALLLAVAGTSWAHVRLTFPPARQPDLDYYSSANSQPPCGVPKPPISEGVRTFLKAGSTVDLQWITAIPHMGGIRLEVLNSLDEPIAIFTNFLDPYNITKNGKQIALPPQFECANCAIRITHQATEYGDDYFFYSCADVNILKGDTWNDNYLITLKLVDCDVFCGCEGRHSTQIPDGDTCLSHGVREDGRCNCQPRYYGDYCQYSASCSNDKDCGVNGECEVTSDTADKQCFCAGGFFGDRCHKESAVIKSPSEFDESIYNVKEVEDNQIFWRIINDEIEVVLRYPGQSWVAIGWKPQNAECPHISPQYEISENVSTTEHSLQRIEVTKPTTVGTTSTSTTSGTVILNESTASTSTSTTTRPTSSASSEDCGPNEQWSTCPETSRDCEPSCDWTKFPETIPNCPRSCGAARCVCKEGFVRMTNDEDACVPFDFCDKESEPSCPTNSTWAKCGTACEPSCSNMYDTAPCPATCEKSACTCADNYVRHNGDCIYWGDCPDIESHFHDTKETTEIVRVSPVSVDVPMQTQTSSTTTPRPESLKCAVNETIVECGRVCEPDCVSIFSRSDCDQCGTPACACMQGYARNPQGVCVYWGDCPVDALGLQTKTTATIPTSAPKVHKSSKLKVGGDVCYGDFRYPTGCSDCDYKLSWNYIEETDEIEFSLETKLMANSWTGLGLSKDGSMVNADMMIIKSFGGNLTLHDMYSEGYGAPSEDSEQNLFTPNVIGTHSNGVLRAQFLRKRNTNDKHDKSFTDECWKMMFPVAGGKLDESGNITAHVVNPLISEKEVCIRSCREETKKDVGGAACENSYRYPADCNGEDCEYIASWNYDEKAKDVRFEISSKNIGRWTGIGFSKDGQMTNSDIYTGWVYEGKAFVTDRFAYGRQLPAIDPADRQDIYDIGGKIEDETQTFWFRRPVLSKDRLTDYQLDQCWYFLFPIGGGRVLARKSSDFTNPRTPIGYHDLYQPRASSSRICICDGSGKPISEARARSKRQAPSVVPSTRSSHGKPNAMECTDMVVGSVINGRGRVQDFYSPSKATPRPDSAFGGSDSLTAAAAFNEDGVTTVVFRKKLQADDKWDHSIRGPMTVIWAKGADPDNYQHTTGGAPIQADPNFFTANSFKYHGRNHRGVLTIDFSEEARKEKLHHGLHIDTSTCSGVYTFPANCVSYAVGEEDKEEQCRYIIRWISDGDVARFSLQALMKTYEWTAIGFSLDGAMAGSDVVVIGLQHNSKLRKDEITVTDQFMPNYGRPVIDEQQDIFDVETSYSDGILTANFSRELYSEDKNDINLQKCVFLLFTPAGGKIEPNGEMRKHGETPIASRTKVCLNTCSEVPTKSVTQTPDAGEKDVSKTTTEPKTRKPVVVPKKKPELHIPPLIKSPRPYVVFEPTEAVKSRYRLRVRILNKDYVSALADPQTEYYQSFTKSVTDAIDGLLAKRWKGMQVSKIFGYSKGSVIAEFEVVSTTDVPRPIEVKSLLEENAIRGSIGDLAIEPSTIKAHTIEPESTEEIVFGKAFVRNLIIIGAAALLLVIAVVCTCCLLCRVRRTTRYDSYPVPHPTPYLYGNGIAKTPAGFDNAAFLTHQRHYSQATTASTKPGGNSPQSAESRDETPGGIGETTYHEWYSKVGSKPASQHHEEALTVPRPPSATPYVSYPNDPSGYYTLGGVPPAALFLIVFFNGAVAQWDPNHVSINEKRKHIEADSSWLDKRQQEVQRVALDASNKEKVILDLLNTQERFSASASGNVAAAETFDGKRAQVQKIGDKGGIATVDGHKAQLRTKEDDSGRHAFLKADGKYDLDTIASGDLKEPGKTAFAATNDRFDFNLNPATHDNSTGTGTLGFNDKEKGKSGNYAYTITQNGKKTDATLSAHDIGGGSFAESLFGRRSEKYHCTAETPGVSQCYDAQGRSVGKVVADKNGNTVVYNEKDVPIGTGSVKKLGPRSYEAVISKNLFIARMKDARSEACCREVSGHDCEQPIKLANPSFSHPSNRDGDGTVHLTWPDCFDMGIDVTLPPGVHINKLAMKLDVSIQPIGKLRCMDVATCGRECFYCDFCKESRKLKLLENTDGNLCRATAERTYRLTVKLCPPPQDPNFTMCSAFSKSVWQKDYWQKQGAVDVWMKFYERGQTRPELEKEFFAQIDNPLLGKAFKLAIIAEWLAANSLDQGSYTPTNSELLEFWVSKRDPDRLLACQHAVVDYEIEGAKVKTNVLFEAATTANSIPNILKDKKCAAFEKLQEDRFQQEAQAYKKQSGGGNFLSGLGGFLNTVRG</sequence>
<dbReference type="Proteomes" id="UP001303046">
    <property type="component" value="Unassembled WGS sequence"/>
</dbReference>
<feature type="domain" description="SEA" evidence="6">
    <location>
        <begin position="1390"/>
        <end position="1500"/>
    </location>
</feature>
<feature type="compositionally biased region" description="Basic and acidic residues" evidence="3">
    <location>
        <begin position="1342"/>
        <end position="1356"/>
    </location>
</feature>
<feature type="domain" description="DOMON" evidence="8">
    <location>
        <begin position="968"/>
        <end position="1093"/>
    </location>
</feature>
<feature type="domain" description="DOMON" evidence="8">
    <location>
        <begin position="646"/>
        <end position="767"/>
    </location>
</feature>
<evidence type="ECO:0000256" key="3">
    <source>
        <dbReference type="SAM" id="MobiDB-lite"/>
    </source>
</evidence>
<feature type="disulfide bond" evidence="2">
    <location>
        <begin position="236"/>
        <end position="245"/>
    </location>
</feature>
<evidence type="ECO:0000256" key="4">
    <source>
        <dbReference type="SAM" id="Phobius"/>
    </source>
</evidence>
<evidence type="ECO:0000256" key="5">
    <source>
        <dbReference type="SAM" id="SignalP"/>
    </source>
</evidence>
<dbReference type="InterPro" id="IPR036364">
    <property type="entry name" value="SEA_dom_sf"/>
</dbReference>
<dbReference type="CDD" id="cd09631">
    <property type="entry name" value="DOMON_DOH"/>
    <property type="match status" value="4"/>
</dbReference>
<dbReference type="SUPFAM" id="SSF57567">
    <property type="entry name" value="Serine protease inhibitors"/>
    <property type="match status" value="3"/>
</dbReference>
<dbReference type="SUPFAM" id="SSF82671">
    <property type="entry name" value="SEA domain"/>
    <property type="match status" value="1"/>
</dbReference>
<feature type="region of interest" description="Disordered" evidence="3">
    <location>
        <begin position="333"/>
        <end position="385"/>
    </location>
</feature>
<evidence type="ECO:0000313" key="10">
    <source>
        <dbReference type="Proteomes" id="UP001303046"/>
    </source>
</evidence>
<evidence type="ECO:0008006" key="11">
    <source>
        <dbReference type="Google" id="ProtNLM"/>
    </source>
</evidence>
<dbReference type="SMART" id="SM00664">
    <property type="entry name" value="DoH"/>
    <property type="match status" value="4"/>
</dbReference>
<evidence type="ECO:0000259" key="6">
    <source>
        <dbReference type="PROSITE" id="PS50024"/>
    </source>
</evidence>
<dbReference type="PROSITE" id="PS50836">
    <property type="entry name" value="DOMON"/>
    <property type="match status" value="4"/>
</dbReference>
<dbReference type="InterPro" id="IPR045266">
    <property type="entry name" value="DOH_DOMON"/>
</dbReference>
<feature type="compositionally biased region" description="Polar residues" evidence="3">
    <location>
        <begin position="1584"/>
        <end position="1600"/>
    </location>
</feature>
<dbReference type="PROSITE" id="PS01186">
    <property type="entry name" value="EGF_2"/>
    <property type="match status" value="1"/>
</dbReference>
<feature type="signal peptide" evidence="5">
    <location>
        <begin position="1"/>
        <end position="16"/>
    </location>
</feature>
<dbReference type="PROSITE" id="PS50026">
    <property type="entry name" value="EGF_3"/>
    <property type="match status" value="1"/>
</dbReference>
<evidence type="ECO:0000259" key="8">
    <source>
        <dbReference type="PROSITE" id="PS50836"/>
    </source>
</evidence>
<proteinExistence type="predicted"/>
<dbReference type="SUPFAM" id="SSF49344">
    <property type="entry name" value="CBD9-like"/>
    <property type="match status" value="2"/>
</dbReference>
<keyword evidence="2" id="KW-1015">Disulfide bond</keyword>
<keyword evidence="4" id="KW-1133">Transmembrane helix</keyword>
<dbReference type="CDD" id="cd19941">
    <property type="entry name" value="TIL"/>
    <property type="match status" value="3"/>
</dbReference>
<evidence type="ECO:0000256" key="1">
    <source>
        <dbReference type="ARBA" id="ARBA00022900"/>
    </source>
</evidence>
<dbReference type="PANTHER" id="PTHR46901:SF3">
    <property type="entry name" value="EGF-LIKE DOMAIN-CONTAINING PROTEIN"/>
    <property type="match status" value="1"/>
</dbReference>
<keyword evidence="1" id="KW-0722">Serine protease inhibitor</keyword>
<dbReference type="InterPro" id="IPR000082">
    <property type="entry name" value="SEA_dom"/>
</dbReference>
<dbReference type="EMBL" id="JAVFWL010000002">
    <property type="protein sequence ID" value="KAK6737070.1"/>
    <property type="molecule type" value="Genomic_DNA"/>
</dbReference>
<feature type="region of interest" description="Disordered" evidence="3">
    <location>
        <begin position="1334"/>
        <end position="1363"/>
    </location>
</feature>
<keyword evidence="2" id="KW-0245">EGF-like domain</keyword>
<dbReference type="PROSITE" id="PS50024">
    <property type="entry name" value="SEA"/>
    <property type="match status" value="1"/>
</dbReference>
<name>A0ABR1CHZ7_NECAM</name>
<evidence type="ECO:0000259" key="7">
    <source>
        <dbReference type="PROSITE" id="PS50026"/>
    </source>
</evidence>
<evidence type="ECO:0000256" key="2">
    <source>
        <dbReference type="PROSITE-ProRule" id="PRU00076"/>
    </source>
</evidence>
<dbReference type="Gene3D" id="2.10.25.10">
    <property type="entry name" value="Laminin"/>
    <property type="match status" value="4"/>
</dbReference>
<keyword evidence="4" id="KW-0472">Membrane</keyword>
<evidence type="ECO:0000313" key="9">
    <source>
        <dbReference type="EMBL" id="KAK6737070.1"/>
    </source>
</evidence>
<dbReference type="Pfam" id="PF01826">
    <property type="entry name" value="TIL"/>
    <property type="match status" value="3"/>
</dbReference>
<feature type="domain" description="DOMON" evidence="8">
    <location>
        <begin position="1179"/>
        <end position="1300"/>
    </location>
</feature>
<feature type="domain" description="DOMON" evidence="8">
    <location>
        <begin position="822"/>
        <end position="941"/>
    </location>
</feature>
<feature type="compositionally biased region" description="Low complexity" evidence="3">
    <location>
        <begin position="334"/>
        <end position="371"/>
    </location>
</feature>
<keyword evidence="1" id="KW-0646">Protease inhibitor</keyword>
<reference evidence="9 10" key="1">
    <citation type="submission" date="2023-08" db="EMBL/GenBank/DDBJ databases">
        <title>A Necator americanus chromosomal reference genome.</title>
        <authorList>
            <person name="Ilik V."/>
            <person name="Petrzelkova K.J."/>
            <person name="Pardy F."/>
            <person name="Fuh T."/>
            <person name="Niatou-Singa F.S."/>
            <person name="Gouil Q."/>
            <person name="Baker L."/>
            <person name="Ritchie M.E."/>
            <person name="Jex A.R."/>
            <person name="Gazzola D."/>
            <person name="Li H."/>
            <person name="Toshio Fujiwara R."/>
            <person name="Zhan B."/>
            <person name="Aroian R.V."/>
            <person name="Pafco B."/>
            <person name="Schwarz E.M."/>
        </authorList>
    </citation>
    <scope>NUCLEOTIDE SEQUENCE [LARGE SCALE GENOMIC DNA]</scope>
    <source>
        <strain evidence="9 10">Aroian</strain>
        <tissue evidence="9">Whole animal</tissue>
    </source>
</reference>
<organism evidence="9 10">
    <name type="scientific">Necator americanus</name>
    <name type="common">Human hookworm</name>
    <dbReference type="NCBI Taxonomy" id="51031"/>
    <lineage>
        <taxon>Eukaryota</taxon>
        <taxon>Metazoa</taxon>
        <taxon>Ecdysozoa</taxon>
        <taxon>Nematoda</taxon>
        <taxon>Chromadorea</taxon>
        <taxon>Rhabditida</taxon>
        <taxon>Rhabditina</taxon>
        <taxon>Rhabditomorpha</taxon>
        <taxon>Strongyloidea</taxon>
        <taxon>Ancylostomatidae</taxon>
        <taxon>Bunostominae</taxon>
        <taxon>Necator</taxon>
    </lineage>
</organism>
<dbReference type="InterPro" id="IPR002919">
    <property type="entry name" value="TIL_dom"/>
</dbReference>
<feature type="region of interest" description="Disordered" evidence="3">
    <location>
        <begin position="987"/>
        <end position="1011"/>
    </location>
</feature>
<dbReference type="PANTHER" id="PTHR46901">
    <property type="entry name" value="GH04942P"/>
    <property type="match status" value="1"/>
</dbReference>
<dbReference type="Gene3D" id="2.60.40.1210">
    <property type="entry name" value="Cellobiose dehydrogenase, cytochrome domain"/>
    <property type="match status" value="1"/>
</dbReference>
<feature type="domain" description="EGF-like" evidence="7">
    <location>
        <begin position="207"/>
        <end position="246"/>
    </location>
</feature>
<feature type="disulfide bond" evidence="2">
    <location>
        <begin position="217"/>
        <end position="234"/>
    </location>
</feature>
<feature type="transmembrane region" description="Helical" evidence="4">
    <location>
        <begin position="1516"/>
        <end position="1538"/>
    </location>
</feature>
<keyword evidence="4" id="KW-0812">Transmembrane</keyword>
<comment type="caution">
    <text evidence="2">Lacks conserved residue(s) required for the propagation of feature annotation.</text>
</comment>
<gene>
    <name evidence="9" type="primary">Necator_chrII.g7439</name>
    <name evidence="9" type="ORF">RB195_019646</name>
</gene>
<protein>
    <recommendedName>
        <fullName evidence="11">DOMON domain protein</fullName>
    </recommendedName>
</protein>
<keyword evidence="5" id="KW-0732">Signal</keyword>